<keyword evidence="6" id="KW-0503">Monooxygenase</keyword>
<protein>
    <submittedName>
        <fullName evidence="7">Cytochrome P450</fullName>
    </submittedName>
</protein>
<organism evidence="7 8">
    <name type="scientific">Absidia repens</name>
    <dbReference type="NCBI Taxonomy" id="90262"/>
    <lineage>
        <taxon>Eukaryota</taxon>
        <taxon>Fungi</taxon>
        <taxon>Fungi incertae sedis</taxon>
        <taxon>Mucoromycota</taxon>
        <taxon>Mucoromycotina</taxon>
        <taxon>Mucoromycetes</taxon>
        <taxon>Mucorales</taxon>
        <taxon>Cunninghamellaceae</taxon>
        <taxon>Absidia</taxon>
    </lineage>
</organism>
<dbReference type="InterPro" id="IPR002401">
    <property type="entry name" value="Cyt_P450_E_grp-I"/>
</dbReference>
<dbReference type="SUPFAM" id="SSF48264">
    <property type="entry name" value="Cytochrome P450"/>
    <property type="match status" value="1"/>
</dbReference>
<dbReference type="AlphaFoldDB" id="A0A1X2INT3"/>
<evidence type="ECO:0000256" key="6">
    <source>
        <dbReference type="RuleBase" id="RU000461"/>
    </source>
</evidence>
<dbReference type="InterPro" id="IPR050121">
    <property type="entry name" value="Cytochrome_P450_monoxygenase"/>
</dbReference>
<keyword evidence="8" id="KW-1185">Reference proteome</keyword>
<keyword evidence="3 5" id="KW-0479">Metal-binding</keyword>
<evidence type="ECO:0000313" key="8">
    <source>
        <dbReference type="Proteomes" id="UP000193560"/>
    </source>
</evidence>
<sequence>MNYIDLYNKIETWYHTHAFNHAEKDSLKRIGSAVAITYISYKITSKLYNAYFGPLSDVPGPFYAKFFQVPSAITDRPQGTRYRRLMSLHDKYGIIYKLDPSTIVISDKDWIKEILVKDDLPKAPLYNKLQDDGKQTLFNTTDKVFHKQRRRIVSPAFAMKYLNSLEQFMDSCTEAFVDRINRDIQLNNSGTDGFGSVDIWELLQCVALDIIGSTAFGESFNMVDTSDHFIPVSITRAMRFAPNLIMYPFLGKLVKIFGLNQSPELDKFMRDLIMKRLNSEQRRNDILQILIDTQKASDQEDRLTVDTIIAEVILFLVAGSETTSNTTGFAIIELLRHPEKMNRLRDEIDNVPVENDEALHSHDQLKHLPYLNAIINETMRLNPIAANGLSRIANSDVTLGGKIFIPKGTVVICNLNHAQRNPSYWPNPEKFLPERWLDTAETAPCMDAFYPFSAGSRNCVGKQFALQEMRLTLATLVKRYEFKPIPEELEAAKDIRQFITLTVQKNSFKVMMKKRQAL</sequence>
<evidence type="ECO:0000256" key="3">
    <source>
        <dbReference type="ARBA" id="ARBA00022723"/>
    </source>
</evidence>
<dbReference type="Pfam" id="PF00067">
    <property type="entry name" value="p450"/>
    <property type="match status" value="1"/>
</dbReference>
<dbReference type="Gene3D" id="1.10.630.10">
    <property type="entry name" value="Cytochrome P450"/>
    <property type="match status" value="1"/>
</dbReference>
<evidence type="ECO:0000256" key="5">
    <source>
        <dbReference type="PIRSR" id="PIRSR602401-1"/>
    </source>
</evidence>
<dbReference type="STRING" id="90262.A0A1X2INT3"/>
<evidence type="ECO:0000313" key="7">
    <source>
        <dbReference type="EMBL" id="ORZ19679.1"/>
    </source>
</evidence>
<dbReference type="OrthoDB" id="1470350at2759"/>
<evidence type="ECO:0000256" key="2">
    <source>
        <dbReference type="ARBA" id="ARBA00010617"/>
    </source>
</evidence>
<evidence type="ECO:0000256" key="4">
    <source>
        <dbReference type="ARBA" id="ARBA00023004"/>
    </source>
</evidence>
<dbReference type="InterPro" id="IPR001128">
    <property type="entry name" value="Cyt_P450"/>
</dbReference>
<evidence type="ECO:0000256" key="1">
    <source>
        <dbReference type="ARBA" id="ARBA00001971"/>
    </source>
</evidence>
<comment type="cofactor">
    <cofactor evidence="1 5">
        <name>heme</name>
        <dbReference type="ChEBI" id="CHEBI:30413"/>
    </cofactor>
</comment>
<dbReference type="PANTHER" id="PTHR24305:SF166">
    <property type="entry name" value="CYTOCHROME P450 12A4, MITOCHONDRIAL-RELATED"/>
    <property type="match status" value="1"/>
</dbReference>
<dbReference type="Proteomes" id="UP000193560">
    <property type="component" value="Unassembled WGS sequence"/>
</dbReference>
<dbReference type="GO" id="GO:0020037">
    <property type="term" value="F:heme binding"/>
    <property type="evidence" value="ECO:0007669"/>
    <property type="project" value="InterPro"/>
</dbReference>
<gene>
    <name evidence="7" type="ORF">BCR42DRAFT_410258</name>
</gene>
<name>A0A1X2INT3_9FUNG</name>
<dbReference type="InterPro" id="IPR017972">
    <property type="entry name" value="Cyt_P450_CS"/>
</dbReference>
<dbReference type="PRINTS" id="PR00385">
    <property type="entry name" value="P450"/>
</dbReference>
<dbReference type="GO" id="GO:0016705">
    <property type="term" value="F:oxidoreductase activity, acting on paired donors, with incorporation or reduction of molecular oxygen"/>
    <property type="evidence" value="ECO:0007669"/>
    <property type="project" value="InterPro"/>
</dbReference>
<feature type="binding site" description="axial binding residue" evidence="5">
    <location>
        <position position="459"/>
    </location>
    <ligand>
        <name>heme</name>
        <dbReference type="ChEBI" id="CHEBI:30413"/>
    </ligand>
    <ligandPart>
        <name>Fe</name>
        <dbReference type="ChEBI" id="CHEBI:18248"/>
    </ligandPart>
</feature>
<dbReference type="EMBL" id="MCGE01000007">
    <property type="protein sequence ID" value="ORZ19679.1"/>
    <property type="molecule type" value="Genomic_DNA"/>
</dbReference>
<proteinExistence type="inferred from homology"/>
<dbReference type="PANTHER" id="PTHR24305">
    <property type="entry name" value="CYTOCHROME P450"/>
    <property type="match status" value="1"/>
</dbReference>
<dbReference type="PROSITE" id="PS00086">
    <property type="entry name" value="CYTOCHROME_P450"/>
    <property type="match status" value="1"/>
</dbReference>
<keyword evidence="5 6" id="KW-0349">Heme</keyword>
<dbReference type="InterPro" id="IPR036396">
    <property type="entry name" value="Cyt_P450_sf"/>
</dbReference>
<comment type="caution">
    <text evidence="7">The sequence shown here is derived from an EMBL/GenBank/DDBJ whole genome shotgun (WGS) entry which is preliminary data.</text>
</comment>
<keyword evidence="4 5" id="KW-0408">Iron</keyword>
<dbReference type="GO" id="GO:0005506">
    <property type="term" value="F:iron ion binding"/>
    <property type="evidence" value="ECO:0007669"/>
    <property type="project" value="InterPro"/>
</dbReference>
<keyword evidence="6" id="KW-0560">Oxidoreductase</keyword>
<accession>A0A1X2INT3</accession>
<reference evidence="7 8" key="1">
    <citation type="submission" date="2016-07" db="EMBL/GenBank/DDBJ databases">
        <title>Pervasive Adenine N6-methylation of Active Genes in Fungi.</title>
        <authorList>
            <consortium name="DOE Joint Genome Institute"/>
            <person name="Mondo S.J."/>
            <person name="Dannebaum R.O."/>
            <person name="Kuo R.C."/>
            <person name="Labutti K."/>
            <person name="Haridas S."/>
            <person name="Kuo A."/>
            <person name="Salamov A."/>
            <person name="Ahrendt S.R."/>
            <person name="Lipzen A."/>
            <person name="Sullivan W."/>
            <person name="Andreopoulos W.B."/>
            <person name="Clum A."/>
            <person name="Lindquist E."/>
            <person name="Daum C."/>
            <person name="Ramamoorthy G.K."/>
            <person name="Gryganskyi A."/>
            <person name="Culley D."/>
            <person name="Magnuson J.K."/>
            <person name="James T.Y."/>
            <person name="O'Malley M.A."/>
            <person name="Stajich J.E."/>
            <person name="Spatafora J.W."/>
            <person name="Visel A."/>
            <person name="Grigoriev I.V."/>
        </authorList>
    </citation>
    <scope>NUCLEOTIDE SEQUENCE [LARGE SCALE GENOMIC DNA]</scope>
    <source>
        <strain evidence="7 8">NRRL 1336</strain>
    </source>
</reference>
<dbReference type="GO" id="GO:0004497">
    <property type="term" value="F:monooxygenase activity"/>
    <property type="evidence" value="ECO:0007669"/>
    <property type="project" value="UniProtKB-KW"/>
</dbReference>
<comment type="similarity">
    <text evidence="2 6">Belongs to the cytochrome P450 family.</text>
</comment>
<dbReference type="PRINTS" id="PR00463">
    <property type="entry name" value="EP450I"/>
</dbReference>